<comment type="caution">
    <text evidence="2">The sequence shown here is derived from an EMBL/GenBank/DDBJ whole genome shotgun (WGS) entry which is preliminary data.</text>
</comment>
<dbReference type="EMBL" id="QYTW02000057">
    <property type="protein sequence ID" value="RST56910.1"/>
    <property type="molecule type" value="Genomic_DNA"/>
</dbReference>
<organism evidence="2 3">
    <name type="scientific">Siminovitchia terrae</name>
    <name type="common">Bacillus terrae</name>
    <dbReference type="NCBI Taxonomy" id="1914933"/>
    <lineage>
        <taxon>Bacteria</taxon>
        <taxon>Bacillati</taxon>
        <taxon>Bacillota</taxon>
        <taxon>Bacilli</taxon>
        <taxon>Bacillales</taxon>
        <taxon>Bacillaceae</taxon>
        <taxon>Siminovitchia</taxon>
    </lineage>
</organism>
<dbReference type="OrthoDB" id="3261089at2"/>
<reference evidence="2 3" key="1">
    <citation type="submission" date="2018-12" db="EMBL/GenBank/DDBJ databases">
        <authorList>
            <person name="Sun L."/>
            <person name="Chen Z."/>
        </authorList>
    </citation>
    <scope>NUCLEOTIDE SEQUENCE [LARGE SCALE GENOMIC DNA]</scope>
    <source>
        <strain evidence="2 3">LMG 29736</strain>
    </source>
</reference>
<evidence type="ECO:0000313" key="3">
    <source>
        <dbReference type="Proteomes" id="UP000287296"/>
    </source>
</evidence>
<gene>
    <name evidence="2" type="ORF">D5F11_025590</name>
</gene>
<protein>
    <submittedName>
        <fullName evidence="2">Uncharacterized protein</fullName>
    </submittedName>
</protein>
<feature type="region of interest" description="Disordered" evidence="1">
    <location>
        <begin position="1"/>
        <end position="75"/>
    </location>
</feature>
<dbReference type="AlphaFoldDB" id="A0A429X1A7"/>
<name>A0A429X1A7_SIMTE</name>
<evidence type="ECO:0000313" key="2">
    <source>
        <dbReference type="EMBL" id="RST56910.1"/>
    </source>
</evidence>
<dbReference type="RefSeq" id="WP_120119605.1">
    <property type="nucleotide sequence ID" value="NZ_QYTW02000057.1"/>
</dbReference>
<evidence type="ECO:0000256" key="1">
    <source>
        <dbReference type="SAM" id="MobiDB-lite"/>
    </source>
</evidence>
<sequence length="198" mass="22055">MTTKKAKPPAKKAQTSTKKTTSKKSTTKRTTSKKTVKKAKAKTTAKKTYSPVKAGTKAGKQVNPTHTKKPILSMPMAGDNVGVMLRSKGTGNFVKKNGGSNANDFISGHSQKHMYNPNTVSTPKKTQYGKDINVSELRRDTMLNPDSVDYDDIRNTIAYKKNYDFNISTPDTPTGQHRIFINLNNPSRHSQFPYFRKK</sequence>
<proteinExistence type="predicted"/>
<feature type="compositionally biased region" description="Basic residues" evidence="1">
    <location>
        <begin position="1"/>
        <end position="10"/>
    </location>
</feature>
<feature type="compositionally biased region" description="Basic residues" evidence="1">
    <location>
        <begin position="20"/>
        <end position="45"/>
    </location>
</feature>
<dbReference type="Proteomes" id="UP000287296">
    <property type="component" value="Unassembled WGS sequence"/>
</dbReference>
<accession>A0A429X1A7</accession>